<comment type="similarity">
    <text evidence="1">Belongs to the prokaryotic molybdopterin-containing oxidoreductase family.</text>
</comment>
<dbReference type="Pfam" id="PF00384">
    <property type="entry name" value="Molybdopterin"/>
    <property type="match status" value="1"/>
</dbReference>
<dbReference type="Gene3D" id="3.40.228.10">
    <property type="entry name" value="Dimethylsulfoxide Reductase, domain 2"/>
    <property type="match status" value="1"/>
</dbReference>
<dbReference type="Pfam" id="PF04879">
    <property type="entry name" value="Molybdop_Fe4S4"/>
    <property type="match status" value="1"/>
</dbReference>
<dbReference type="GO" id="GO:0043546">
    <property type="term" value="F:molybdopterin cofactor binding"/>
    <property type="evidence" value="ECO:0007669"/>
    <property type="project" value="InterPro"/>
</dbReference>
<dbReference type="STRING" id="429728.SAMN05216456_2094"/>
<dbReference type="SUPFAM" id="SSF50692">
    <property type="entry name" value="ADC-like"/>
    <property type="match status" value="1"/>
</dbReference>
<dbReference type="GO" id="GO:0051536">
    <property type="term" value="F:iron-sulfur cluster binding"/>
    <property type="evidence" value="ECO:0007669"/>
    <property type="project" value="UniProtKB-KW"/>
</dbReference>
<gene>
    <name evidence="6" type="ORF">SAMN05216456_2094</name>
</gene>
<keyword evidence="2" id="KW-0479">Metal-binding</keyword>
<evidence type="ECO:0000256" key="3">
    <source>
        <dbReference type="ARBA" id="ARBA00023004"/>
    </source>
</evidence>
<dbReference type="PANTHER" id="PTHR43742:SF6">
    <property type="entry name" value="OXIDOREDUCTASE YYAE-RELATED"/>
    <property type="match status" value="1"/>
</dbReference>
<dbReference type="AlphaFoldDB" id="A0A1I7NKN3"/>
<dbReference type="Proteomes" id="UP000199074">
    <property type="component" value="Unassembled WGS sequence"/>
</dbReference>
<dbReference type="InterPro" id="IPR009010">
    <property type="entry name" value="Asp_de-COase-like_dom_sf"/>
</dbReference>
<accession>A0A1I7NKN3</accession>
<evidence type="ECO:0000256" key="4">
    <source>
        <dbReference type="ARBA" id="ARBA00023014"/>
    </source>
</evidence>
<dbReference type="GO" id="GO:0046872">
    <property type="term" value="F:metal ion binding"/>
    <property type="evidence" value="ECO:0007669"/>
    <property type="project" value="UniProtKB-KW"/>
</dbReference>
<dbReference type="OrthoDB" id="9810782at2"/>
<reference evidence="6 7" key="1">
    <citation type="submission" date="2016-10" db="EMBL/GenBank/DDBJ databases">
        <authorList>
            <person name="de Groot N.N."/>
        </authorList>
    </citation>
    <scope>NUCLEOTIDE SEQUENCE [LARGE SCALE GENOMIC DNA]</scope>
    <source>
        <strain evidence="6 7">IPL20</strain>
    </source>
</reference>
<dbReference type="InterPro" id="IPR050612">
    <property type="entry name" value="Prok_Mopterin_Oxidored"/>
</dbReference>
<dbReference type="InterPro" id="IPR006657">
    <property type="entry name" value="MoPterin_dinucl-bd_dom"/>
</dbReference>
<keyword evidence="3" id="KW-0408">Iron</keyword>
<dbReference type="InterPro" id="IPR006963">
    <property type="entry name" value="Mopterin_OxRdtase_4Fe-4S_dom"/>
</dbReference>
<sequence>MNALTPQRTIRSVCPHDCPSACALDVDILPDGKVGRVRGAKDDPYTAGVICEKVARYSERIHHPERLTHPLRRVGAKGAGQWQRISWDQALDEIASRFLDVETRHGPEAVWPYFYAGTMGHVHRDGIERLRAVRGYSRQYDTICTGLSWPGYIAGTGLLGGVNPEQMAESDCVVIWGTNAVHTQVNVMTHAIKARKTRGAKIVVIDIYRNATMEQADLGLVLRPGTDGALAVAVMHVLLREGLADRAYMSRYTDFAPEFEAHLAARTPEWAAEITGLSVAEIESFARLVGSTPRSFFRLGYGFSRQTNGATAMHAALSIPAMTGAWQHRGGGAFHSNSGTWGLDKSRLQGTHLQQGDPRLLDMSEIGPILTGDAKALQGGGPVQAMIVQNTNPASVAPDQALVRQGLLREDLFLVVHEQFMTETAELADIVLPATMFLEHHDYYTRGGHTRILYGPAVVEAPAEARSNHEVINALALRLGSDDAVFRSTDRAVIADTFARSGLPPIEEVQATGYVDKERPDDVARFSHGFGWPDGRYRFAPDWAAVARKKGYRWVCDPKIMPRFADHFDVTEKTDAEHPFKLATSPARGFLNSSFNQTPGSLKREGAPSVLVHPGDAAALGIVDGDSVTIGNRRGEVHLTVRIFAGLPTGTLIAEGLHRNKAHRGGQGINMLTTARPAPPFGGAPFHDAAVWLRKAV</sequence>
<keyword evidence="4" id="KW-0411">Iron-sulfur</keyword>
<dbReference type="PROSITE" id="PS51669">
    <property type="entry name" value="4FE4S_MOW_BIS_MGD"/>
    <property type="match status" value="1"/>
</dbReference>
<dbReference type="SUPFAM" id="SSF53706">
    <property type="entry name" value="Formate dehydrogenase/DMSO reductase, domains 1-3"/>
    <property type="match status" value="1"/>
</dbReference>
<keyword evidence="7" id="KW-1185">Reference proteome</keyword>
<feature type="domain" description="4Fe-4S Mo/W bis-MGD-type" evidence="5">
    <location>
        <begin position="7"/>
        <end position="65"/>
    </location>
</feature>
<proteinExistence type="inferred from homology"/>
<organism evidence="6 7">
    <name type="scientific">Devosia crocina</name>
    <dbReference type="NCBI Taxonomy" id="429728"/>
    <lineage>
        <taxon>Bacteria</taxon>
        <taxon>Pseudomonadati</taxon>
        <taxon>Pseudomonadota</taxon>
        <taxon>Alphaproteobacteria</taxon>
        <taxon>Hyphomicrobiales</taxon>
        <taxon>Devosiaceae</taxon>
        <taxon>Devosia</taxon>
    </lineage>
</organism>
<dbReference type="RefSeq" id="WP_092424283.1">
    <property type="nucleotide sequence ID" value="NZ_FPCK01000002.1"/>
</dbReference>
<dbReference type="PANTHER" id="PTHR43742">
    <property type="entry name" value="TRIMETHYLAMINE-N-OXIDE REDUCTASE"/>
    <property type="match status" value="1"/>
</dbReference>
<dbReference type="Gene3D" id="2.40.40.20">
    <property type="match status" value="1"/>
</dbReference>
<dbReference type="Gene3D" id="2.20.25.90">
    <property type="entry name" value="ADC-like domains"/>
    <property type="match status" value="1"/>
</dbReference>
<evidence type="ECO:0000256" key="1">
    <source>
        <dbReference type="ARBA" id="ARBA00010312"/>
    </source>
</evidence>
<dbReference type="CDD" id="cd02766">
    <property type="entry name" value="MopB_3"/>
    <property type="match status" value="1"/>
</dbReference>
<dbReference type="Gene3D" id="3.40.50.740">
    <property type="match status" value="1"/>
</dbReference>
<evidence type="ECO:0000313" key="7">
    <source>
        <dbReference type="Proteomes" id="UP000199074"/>
    </source>
</evidence>
<protein>
    <submittedName>
        <fullName evidence="6">Anaerobic selenocysteine-containing dehydrogenase</fullName>
    </submittedName>
</protein>
<dbReference type="InterPro" id="IPR006656">
    <property type="entry name" value="Mopterin_OxRdtase"/>
</dbReference>
<dbReference type="Pfam" id="PF01568">
    <property type="entry name" value="Molydop_binding"/>
    <property type="match status" value="1"/>
</dbReference>
<dbReference type="Gene3D" id="3.30.2070.10">
    <property type="entry name" value="Formate dehydrogenase/DMSO reductase"/>
    <property type="match status" value="1"/>
</dbReference>
<evidence type="ECO:0000259" key="5">
    <source>
        <dbReference type="PROSITE" id="PS51669"/>
    </source>
</evidence>
<dbReference type="GO" id="GO:0016491">
    <property type="term" value="F:oxidoreductase activity"/>
    <property type="evidence" value="ECO:0007669"/>
    <property type="project" value="InterPro"/>
</dbReference>
<evidence type="ECO:0000256" key="2">
    <source>
        <dbReference type="ARBA" id="ARBA00022723"/>
    </source>
</evidence>
<dbReference type="SMART" id="SM00926">
    <property type="entry name" value="Molybdop_Fe4S4"/>
    <property type="match status" value="1"/>
</dbReference>
<name>A0A1I7NKN3_9HYPH</name>
<evidence type="ECO:0000313" key="6">
    <source>
        <dbReference type="EMBL" id="SFV35208.1"/>
    </source>
</evidence>
<dbReference type="EMBL" id="FPCK01000002">
    <property type="protein sequence ID" value="SFV35208.1"/>
    <property type="molecule type" value="Genomic_DNA"/>
</dbReference>